<name>A0A8J4FWQ6_9CHLO</name>
<dbReference type="OrthoDB" id="164025at2759"/>
<dbReference type="PANTHER" id="PTHR13164">
    <property type="entry name" value="CALICYLIN BINDING PROTEIN"/>
    <property type="match status" value="1"/>
</dbReference>
<evidence type="ECO:0000313" key="4">
    <source>
        <dbReference type="Proteomes" id="UP000747110"/>
    </source>
</evidence>
<keyword evidence="4" id="KW-1185">Reference proteome</keyword>
<dbReference type="EMBL" id="BNCP01000052">
    <property type="protein sequence ID" value="GIL89808.1"/>
    <property type="molecule type" value="Genomic_DNA"/>
</dbReference>
<dbReference type="InterPro" id="IPR007052">
    <property type="entry name" value="CS_dom"/>
</dbReference>
<dbReference type="InterPro" id="IPR008978">
    <property type="entry name" value="HSP20-like_chaperone"/>
</dbReference>
<reference evidence="2" key="1">
    <citation type="journal article" date="2021" name="Proc. Natl. Acad. Sci. U.S.A.">
        <title>Three genomes in the algal genus Volvox reveal the fate of a haploid sex-determining region after a transition to homothallism.</title>
        <authorList>
            <person name="Yamamoto K."/>
            <person name="Hamaji T."/>
            <person name="Kawai-Toyooka H."/>
            <person name="Matsuzaki R."/>
            <person name="Takahashi F."/>
            <person name="Nishimura Y."/>
            <person name="Kawachi M."/>
            <person name="Noguchi H."/>
            <person name="Minakuchi Y."/>
            <person name="Umen J.G."/>
            <person name="Toyoda A."/>
            <person name="Nozaki H."/>
        </authorList>
    </citation>
    <scope>NUCLEOTIDE SEQUENCE</scope>
    <source>
        <strain evidence="3">NIES-3785</strain>
        <strain evidence="2">NIES-3786</strain>
    </source>
</reference>
<sequence>MTVNAVEAAEQEVEQIQAAAQPPVEQKPWGQYTTNALQASIASKREQSYYYAHAPRETFEPPAPLPVPVVLERSTAEAPPAIVTIFNYAWADEGELVKVYIPLEGVGAKCSDDDIKVAFEVRLFQVEVHGFKPRQIHRLLIQKLSGDIAPGDCQVKKLANKVVVILKKAGSHRKWYSLRHNV</sequence>
<gene>
    <name evidence="2" type="ORF">Vretifemale_17573</name>
    <name evidence="3" type="ORF">Vretimale_16500</name>
</gene>
<dbReference type="InterPro" id="IPR052289">
    <property type="entry name" value="Calcyclin-binding_UBL-bridge"/>
</dbReference>
<dbReference type="Proteomes" id="UP000747110">
    <property type="component" value="Unassembled WGS sequence"/>
</dbReference>
<dbReference type="PROSITE" id="PS51203">
    <property type="entry name" value="CS"/>
    <property type="match status" value="1"/>
</dbReference>
<evidence type="ECO:0000259" key="1">
    <source>
        <dbReference type="PROSITE" id="PS51203"/>
    </source>
</evidence>
<organism evidence="2 4">
    <name type="scientific">Volvox reticuliferus</name>
    <dbReference type="NCBI Taxonomy" id="1737510"/>
    <lineage>
        <taxon>Eukaryota</taxon>
        <taxon>Viridiplantae</taxon>
        <taxon>Chlorophyta</taxon>
        <taxon>core chlorophytes</taxon>
        <taxon>Chlorophyceae</taxon>
        <taxon>CS clade</taxon>
        <taxon>Chlamydomonadales</taxon>
        <taxon>Volvocaceae</taxon>
        <taxon>Volvox</taxon>
    </lineage>
</organism>
<accession>A0A8J4FWQ6</accession>
<dbReference type="AlphaFoldDB" id="A0A8J4FWQ6"/>
<dbReference type="GO" id="GO:0005634">
    <property type="term" value="C:nucleus"/>
    <property type="evidence" value="ECO:0007669"/>
    <property type="project" value="TreeGrafter"/>
</dbReference>
<dbReference type="Pfam" id="PF04969">
    <property type="entry name" value="CS"/>
    <property type="match status" value="1"/>
</dbReference>
<evidence type="ECO:0000313" key="3">
    <source>
        <dbReference type="EMBL" id="GIM13447.1"/>
    </source>
</evidence>
<dbReference type="EMBL" id="BNCQ01000049">
    <property type="protein sequence ID" value="GIM13447.1"/>
    <property type="molecule type" value="Genomic_DNA"/>
</dbReference>
<feature type="domain" description="CS" evidence="1">
    <location>
        <begin position="83"/>
        <end position="179"/>
    </location>
</feature>
<dbReference type="PANTHER" id="PTHR13164:SF3">
    <property type="entry name" value="CALCYCLIN-BINDING PROTEIN"/>
    <property type="match status" value="1"/>
</dbReference>
<comment type="caution">
    <text evidence="2">The sequence shown here is derived from an EMBL/GenBank/DDBJ whole genome shotgun (WGS) entry which is preliminary data.</text>
</comment>
<dbReference type="Proteomes" id="UP000722791">
    <property type="component" value="Unassembled WGS sequence"/>
</dbReference>
<protein>
    <recommendedName>
        <fullName evidence="1">CS domain-containing protein</fullName>
    </recommendedName>
</protein>
<proteinExistence type="predicted"/>
<dbReference type="Gene3D" id="2.60.40.790">
    <property type="match status" value="1"/>
</dbReference>
<dbReference type="SUPFAM" id="SSF49764">
    <property type="entry name" value="HSP20-like chaperones"/>
    <property type="match status" value="1"/>
</dbReference>
<evidence type="ECO:0000313" key="2">
    <source>
        <dbReference type="EMBL" id="GIL89808.1"/>
    </source>
</evidence>